<keyword evidence="3" id="KW-0325">Glycoprotein</keyword>
<dbReference type="InterPro" id="IPR050735">
    <property type="entry name" value="Kininogen_Fetuin_HRG"/>
</dbReference>
<dbReference type="SUPFAM" id="SSF54403">
    <property type="entry name" value="Cystatin/monellin"/>
    <property type="match status" value="1"/>
</dbReference>
<name>A0A085NI65_9BILA</name>
<protein>
    <recommendedName>
        <fullName evidence="5">Cystatin domain-containing protein</fullName>
    </recommendedName>
</protein>
<feature type="domain" description="Cystatin" evidence="5">
    <location>
        <begin position="33"/>
        <end position="123"/>
    </location>
</feature>
<evidence type="ECO:0000313" key="6">
    <source>
        <dbReference type="EMBL" id="KFD56181.1"/>
    </source>
</evidence>
<evidence type="ECO:0000256" key="3">
    <source>
        <dbReference type="ARBA" id="ARBA00023180"/>
    </source>
</evidence>
<sequence length="148" mass="17389">MHALAIAALHIVLFYCTSDCLLSKQGKKNMTAIIPLERNDTKVKKILGDALYRYNKNMEKNPYYFRLDSVQSARKRYSPSATIYDITYTIQETDCERKTVKTDKVQKKCQRKLDGRTLYCNYTFHYQNKFLLFEQYDLPCSENATTHS</sequence>
<keyword evidence="1 4" id="KW-0732">Signal</keyword>
<accession>A0A085NI65</accession>
<dbReference type="EMBL" id="KL367498">
    <property type="protein sequence ID" value="KFD69161.1"/>
    <property type="molecule type" value="Genomic_DNA"/>
</dbReference>
<evidence type="ECO:0000313" key="7">
    <source>
        <dbReference type="EMBL" id="KFD69161.1"/>
    </source>
</evidence>
<gene>
    <name evidence="6" type="ORF">M513_02959</name>
    <name evidence="7" type="ORF">M514_02959</name>
</gene>
<evidence type="ECO:0000256" key="4">
    <source>
        <dbReference type="SAM" id="SignalP"/>
    </source>
</evidence>
<keyword evidence="8" id="KW-1185">Reference proteome</keyword>
<dbReference type="InterPro" id="IPR000010">
    <property type="entry name" value="Cystatin_dom"/>
</dbReference>
<feature type="chain" id="PRO_5007379649" description="Cystatin domain-containing protein" evidence="4">
    <location>
        <begin position="19"/>
        <end position="148"/>
    </location>
</feature>
<dbReference type="PANTHER" id="PTHR13814">
    <property type="entry name" value="FETUIN"/>
    <property type="match status" value="1"/>
</dbReference>
<dbReference type="Pfam" id="PF00031">
    <property type="entry name" value="Cystatin"/>
    <property type="match status" value="1"/>
</dbReference>
<dbReference type="AlphaFoldDB" id="A0A085NI65"/>
<dbReference type="Proteomes" id="UP000030758">
    <property type="component" value="Unassembled WGS sequence"/>
</dbReference>
<organism evidence="7">
    <name type="scientific">Trichuris suis</name>
    <name type="common">pig whipworm</name>
    <dbReference type="NCBI Taxonomy" id="68888"/>
    <lineage>
        <taxon>Eukaryota</taxon>
        <taxon>Metazoa</taxon>
        <taxon>Ecdysozoa</taxon>
        <taxon>Nematoda</taxon>
        <taxon>Enoplea</taxon>
        <taxon>Dorylaimia</taxon>
        <taxon>Trichinellida</taxon>
        <taxon>Trichuridae</taxon>
        <taxon>Trichuris</taxon>
    </lineage>
</organism>
<dbReference type="EMBL" id="KL363195">
    <property type="protein sequence ID" value="KFD56181.1"/>
    <property type="molecule type" value="Genomic_DNA"/>
</dbReference>
<dbReference type="GO" id="GO:0004869">
    <property type="term" value="F:cysteine-type endopeptidase inhibitor activity"/>
    <property type="evidence" value="ECO:0007669"/>
    <property type="project" value="InterPro"/>
</dbReference>
<evidence type="ECO:0000256" key="2">
    <source>
        <dbReference type="ARBA" id="ARBA00023157"/>
    </source>
</evidence>
<dbReference type="InterPro" id="IPR046350">
    <property type="entry name" value="Cystatin_sf"/>
</dbReference>
<dbReference type="CDD" id="cd00042">
    <property type="entry name" value="CY"/>
    <property type="match status" value="1"/>
</dbReference>
<reference evidence="7 8" key="1">
    <citation type="journal article" date="2014" name="Nat. Genet.">
        <title>Genome and transcriptome of the porcine whipworm Trichuris suis.</title>
        <authorList>
            <person name="Jex A.R."/>
            <person name="Nejsum P."/>
            <person name="Schwarz E.M."/>
            <person name="Hu L."/>
            <person name="Young N.D."/>
            <person name="Hall R.S."/>
            <person name="Korhonen P.K."/>
            <person name="Liao S."/>
            <person name="Thamsborg S."/>
            <person name="Xia J."/>
            <person name="Xu P."/>
            <person name="Wang S."/>
            <person name="Scheerlinck J.P."/>
            <person name="Hofmann A."/>
            <person name="Sternberg P.W."/>
            <person name="Wang J."/>
            <person name="Gasser R.B."/>
        </authorList>
    </citation>
    <scope>NUCLEOTIDE SEQUENCE [LARGE SCALE GENOMIC DNA]</scope>
    <source>
        <strain evidence="7">DCEP-RM93F</strain>
        <strain evidence="6">DCEP-RM93M</strain>
    </source>
</reference>
<dbReference type="Gene3D" id="3.10.450.10">
    <property type="match status" value="1"/>
</dbReference>
<feature type="signal peptide" evidence="4">
    <location>
        <begin position="1"/>
        <end position="18"/>
    </location>
</feature>
<evidence type="ECO:0000313" key="8">
    <source>
        <dbReference type="Proteomes" id="UP000030764"/>
    </source>
</evidence>
<dbReference type="GO" id="GO:0005576">
    <property type="term" value="C:extracellular region"/>
    <property type="evidence" value="ECO:0007669"/>
    <property type="project" value="TreeGrafter"/>
</dbReference>
<evidence type="ECO:0000256" key="1">
    <source>
        <dbReference type="ARBA" id="ARBA00022729"/>
    </source>
</evidence>
<dbReference type="Proteomes" id="UP000030764">
    <property type="component" value="Unassembled WGS sequence"/>
</dbReference>
<proteinExistence type="predicted"/>
<keyword evidence="2" id="KW-1015">Disulfide bond</keyword>
<evidence type="ECO:0000259" key="5">
    <source>
        <dbReference type="Pfam" id="PF00031"/>
    </source>
</evidence>
<dbReference type="PANTHER" id="PTHR13814:SF16">
    <property type="entry name" value="CYSTATIN"/>
    <property type="match status" value="1"/>
</dbReference>